<comment type="caution">
    <text evidence="5">The sequence shown here is derived from an EMBL/GenBank/DDBJ whole genome shotgun (WGS) entry which is preliminary data.</text>
</comment>
<organism evidence="5 6">
    <name type="scientific">Candidatus Desulfacyla euxinica</name>
    <dbReference type="NCBI Taxonomy" id="2841693"/>
    <lineage>
        <taxon>Bacteria</taxon>
        <taxon>Deltaproteobacteria</taxon>
        <taxon>Candidatus Desulfacyla</taxon>
    </lineage>
</organism>
<accession>A0A8J6MWK5</accession>
<keyword evidence="3" id="KW-0479">Metal-binding</keyword>
<dbReference type="PANTHER" id="PTHR37418">
    <property type="entry name" value="3-KETO-5-AMINOHEXANOATE CLEAVAGE ENZYME-RELATED"/>
    <property type="match status" value="1"/>
</dbReference>
<dbReference type="Gene3D" id="3.20.20.70">
    <property type="entry name" value="Aldolase class I"/>
    <property type="match status" value="1"/>
</dbReference>
<proteinExistence type="predicted"/>
<dbReference type="PANTHER" id="PTHR37418:SF2">
    <property type="entry name" value="3-KETO-5-AMINOHEXANOATE CLEAVAGE ENZYME"/>
    <property type="match status" value="1"/>
</dbReference>
<dbReference type="Pfam" id="PF05853">
    <property type="entry name" value="BKACE"/>
    <property type="match status" value="1"/>
</dbReference>
<sequence>MEKLIITVALTGAQQGKGANPNLPEQPEEIIQQAIECWRAGAAAVHVHARDREGKPTAAPEVFGEIVDGIKAKTDLVICLSTGGAAKISLQERIGMVPALKPELASFNIGSTMTGRYDFENQKWLSDFTLSQSYSDLEMIARAMLEAGTKPEIEIYDPGMINNALLFEKIGAIVKPMHFSFVMGIPGQINTPTPKHLLYLSESLPEGSTWQVIGIGVHQFPMATMGMLLGGHVRVGMEDNLYISRGIMAENNAQFVEKIVRIAGEIGRPIATPDEARDILGLKKR</sequence>
<name>A0A8J6MWK5_9DELT</name>
<reference evidence="5 6" key="1">
    <citation type="submission" date="2020-08" db="EMBL/GenBank/DDBJ databases">
        <title>Bridging the membrane lipid divide: bacteria of the FCB group superphylum have the potential to synthesize archaeal ether lipids.</title>
        <authorList>
            <person name="Villanueva L."/>
            <person name="Von Meijenfeldt F.A.B."/>
            <person name="Westbye A.B."/>
            <person name="Yadav S."/>
            <person name="Hopmans E.C."/>
            <person name="Dutilh B.E."/>
            <person name="Sinninghe Damste J.S."/>
        </authorList>
    </citation>
    <scope>NUCLEOTIDE SEQUENCE [LARGE SCALE GENOMIC DNA]</scope>
    <source>
        <strain evidence="5">NIOZ-UU27</strain>
    </source>
</reference>
<dbReference type="InterPro" id="IPR013785">
    <property type="entry name" value="Aldolase_TIM"/>
</dbReference>
<keyword evidence="4" id="KW-0862">Zinc</keyword>
<dbReference type="InterPro" id="IPR008567">
    <property type="entry name" value="BKACE"/>
</dbReference>
<protein>
    <submittedName>
        <fullName evidence="5">3-keto-5-aminohexanoate cleavage protein</fullName>
    </submittedName>
</protein>
<dbReference type="Proteomes" id="UP000650524">
    <property type="component" value="Unassembled WGS sequence"/>
</dbReference>
<dbReference type="GO" id="GO:0043720">
    <property type="term" value="F:3-keto-5-aminohexanoate cleavage activity"/>
    <property type="evidence" value="ECO:0007669"/>
    <property type="project" value="InterPro"/>
</dbReference>
<gene>
    <name evidence="5" type="ORF">H8E19_01385</name>
</gene>
<dbReference type="EMBL" id="JACNJD010000074">
    <property type="protein sequence ID" value="MBC8176029.1"/>
    <property type="molecule type" value="Genomic_DNA"/>
</dbReference>
<evidence type="ECO:0000256" key="4">
    <source>
        <dbReference type="ARBA" id="ARBA00022833"/>
    </source>
</evidence>
<comment type="cofactor">
    <cofactor evidence="1">
        <name>Zn(2+)</name>
        <dbReference type="ChEBI" id="CHEBI:29105"/>
    </cofactor>
</comment>
<keyword evidence="2" id="KW-0808">Transferase</keyword>
<evidence type="ECO:0000313" key="5">
    <source>
        <dbReference type="EMBL" id="MBC8176029.1"/>
    </source>
</evidence>
<evidence type="ECO:0000256" key="2">
    <source>
        <dbReference type="ARBA" id="ARBA00022679"/>
    </source>
</evidence>
<evidence type="ECO:0000256" key="1">
    <source>
        <dbReference type="ARBA" id="ARBA00001947"/>
    </source>
</evidence>
<evidence type="ECO:0000256" key="3">
    <source>
        <dbReference type="ARBA" id="ARBA00022723"/>
    </source>
</evidence>
<dbReference type="AlphaFoldDB" id="A0A8J6MWK5"/>
<dbReference type="GO" id="GO:0046872">
    <property type="term" value="F:metal ion binding"/>
    <property type="evidence" value="ECO:0007669"/>
    <property type="project" value="UniProtKB-KW"/>
</dbReference>
<evidence type="ECO:0000313" key="6">
    <source>
        <dbReference type="Proteomes" id="UP000650524"/>
    </source>
</evidence>